<feature type="binding site" evidence="6">
    <location>
        <position position="110"/>
    </location>
    <ligand>
        <name>ATP</name>
        <dbReference type="ChEBI" id="CHEBI:30616"/>
    </ligand>
</feature>
<evidence type="ECO:0000256" key="5">
    <source>
        <dbReference type="ARBA" id="ARBA00022840"/>
    </source>
</evidence>
<dbReference type="PANTHER" id="PTHR48016">
    <property type="entry name" value="MAP KINASE KINASE KINASE SSK2-RELATED-RELATED"/>
    <property type="match status" value="1"/>
</dbReference>
<dbReference type="OrthoDB" id="266718at2759"/>
<keyword evidence="11" id="KW-1185">Reference proteome</keyword>
<keyword evidence="5 6" id="KW-0067">ATP-binding</keyword>
<dbReference type="SMART" id="SM00220">
    <property type="entry name" value="S_TKc"/>
    <property type="match status" value="1"/>
</dbReference>
<dbReference type="PANTHER" id="PTHR48016:SF48">
    <property type="entry name" value="SERINE_THREONINE-PROTEIN KINASE BCK1_SLK1_SSP31"/>
    <property type="match status" value="1"/>
</dbReference>
<accession>A0A8H5AYT7</accession>
<feature type="compositionally biased region" description="Basic and acidic residues" evidence="8">
    <location>
        <begin position="453"/>
        <end position="468"/>
    </location>
</feature>
<evidence type="ECO:0000256" key="6">
    <source>
        <dbReference type="PROSITE-ProRule" id="PRU10141"/>
    </source>
</evidence>
<feature type="region of interest" description="Disordered" evidence="8">
    <location>
        <begin position="555"/>
        <end position="578"/>
    </location>
</feature>
<evidence type="ECO:0000256" key="8">
    <source>
        <dbReference type="SAM" id="MobiDB-lite"/>
    </source>
</evidence>
<evidence type="ECO:0000256" key="4">
    <source>
        <dbReference type="ARBA" id="ARBA00022777"/>
    </source>
</evidence>
<keyword evidence="4" id="KW-0418">Kinase</keyword>
<dbReference type="GO" id="GO:0005524">
    <property type="term" value="F:ATP binding"/>
    <property type="evidence" value="ECO:0007669"/>
    <property type="project" value="UniProtKB-UniRule"/>
</dbReference>
<feature type="compositionally biased region" description="Polar residues" evidence="8">
    <location>
        <begin position="408"/>
        <end position="417"/>
    </location>
</feature>
<dbReference type="InterPro" id="IPR008271">
    <property type="entry name" value="Ser/Thr_kinase_AS"/>
</dbReference>
<feature type="domain" description="Protein kinase" evidence="9">
    <location>
        <begin position="81"/>
        <end position="315"/>
    </location>
</feature>
<keyword evidence="2" id="KW-0808">Transferase</keyword>
<dbReference type="EMBL" id="JAACJJ010000056">
    <property type="protein sequence ID" value="KAF5313171.1"/>
    <property type="molecule type" value="Genomic_DNA"/>
</dbReference>
<evidence type="ECO:0000256" key="1">
    <source>
        <dbReference type="ARBA" id="ARBA00006529"/>
    </source>
</evidence>
<feature type="compositionally biased region" description="Low complexity" evidence="8">
    <location>
        <begin position="418"/>
        <end position="444"/>
    </location>
</feature>
<proteinExistence type="inferred from homology"/>
<comment type="caution">
    <text evidence="10">The sequence shown here is derived from an EMBL/GenBank/DDBJ whole genome shotgun (WGS) entry which is preliminary data.</text>
</comment>
<dbReference type="AlphaFoldDB" id="A0A8H5AYT7"/>
<keyword evidence="3 6" id="KW-0547">Nucleotide-binding</keyword>
<dbReference type="SUPFAM" id="SSF56112">
    <property type="entry name" value="Protein kinase-like (PK-like)"/>
    <property type="match status" value="1"/>
</dbReference>
<dbReference type="InterPro" id="IPR000719">
    <property type="entry name" value="Prot_kinase_dom"/>
</dbReference>
<keyword evidence="7" id="KW-0175">Coiled coil</keyword>
<evidence type="ECO:0000256" key="2">
    <source>
        <dbReference type="ARBA" id="ARBA00022679"/>
    </source>
</evidence>
<feature type="region of interest" description="Disordered" evidence="8">
    <location>
        <begin position="344"/>
        <end position="468"/>
    </location>
</feature>
<dbReference type="PROSITE" id="PS50011">
    <property type="entry name" value="PROTEIN_KINASE_DOM"/>
    <property type="match status" value="1"/>
</dbReference>
<feature type="compositionally biased region" description="Basic and acidic residues" evidence="8">
    <location>
        <begin position="681"/>
        <end position="696"/>
    </location>
</feature>
<dbReference type="Gene3D" id="1.10.510.10">
    <property type="entry name" value="Transferase(Phosphotransferase) domain 1"/>
    <property type="match status" value="1"/>
</dbReference>
<dbReference type="Pfam" id="PF00069">
    <property type="entry name" value="Pkinase"/>
    <property type="match status" value="1"/>
</dbReference>
<feature type="coiled-coil region" evidence="7">
    <location>
        <begin position="119"/>
        <end position="146"/>
    </location>
</feature>
<evidence type="ECO:0000256" key="7">
    <source>
        <dbReference type="SAM" id="Coils"/>
    </source>
</evidence>
<evidence type="ECO:0000313" key="10">
    <source>
        <dbReference type="EMBL" id="KAF5313171.1"/>
    </source>
</evidence>
<dbReference type="FunFam" id="3.30.200.20:FF:000387">
    <property type="entry name" value="Serine/threonine-protein kinase STE11"/>
    <property type="match status" value="1"/>
</dbReference>
<gene>
    <name evidence="10" type="ORF">D9619_003445</name>
</gene>
<dbReference type="InterPro" id="IPR050538">
    <property type="entry name" value="MAP_kinase_kinase_kinase"/>
</dbReference>
<organism evidence="10 11">
    <name type="scientific">Psilocybe cf. subviscida</name>
    <dbReference type="NCBI Taxonomy" id="2480587"/>
    <lineage>
        <taxon>Eukaryota</taxon>
        <taxon>Fungi</taxon>
        <taxon>Dikarya</taxon>
        <taxon>Basidiomycota</taxon>
        <taxon>Agaricomycotina</taxon>
        <taxon>Agaricomycetes</taxon>
        <taxon>Agaricomycetidae</taxon>
        <taxon>Agaricales</taxon>
        <taxon>Agaricineae</taxon>
        <taxon>Strophariaceae</taxon>
        <taxon>Psilocybe</taxon>
    </lineage>
</organism>
<dbReference type="PROSITE" id="PS00108">
    <property type="entry name" value="PROTEIN_KINASE_ST"/>
    <property type="match status" value="1"/>
</dbReference>
<feature type="region of interest" description="Disordered" evidence="8">
    <location>
        <begin position="669"/>
        <end position="696"/>
    </location>
</feature>
<sequence length="696" mass="76888">MAPRDGTSLRRGHQNPEARTPRVLVSRLPDKPSASDYFRGATLAGPSSLPRRPHNGESSPTRVNRRIPNSPLVASEGTFQWMKGEMIGKGTYGKVYLALNVTTGETMAVKQVELPSTPADRMKRNLKEIVDALRSERETLRQLEHENIVQYLGFEENTETVNVFLEYVSGGTVGGCYRKCGRLREDVTKNFTTQILRGLAYLHSMGIIHRDMKSDNILVQETGICKITDFGISKKLELMDRAHSKLKGTSYWMAPEIVTTGSEGYDSKLIEPGVAPPLPDDLVLSKTAEHFRRECFEYESKRRPTAAQLLGHPYLELDDDWVFPGMQNLGEPPSAIATEGPEFAATHSQSDGMHSTNSTVRPRSPALTMHSGTPGPSESREHNSFFAPRPKSPPLVTIAPPPPRKPVTQGTGNSFDWTQRSRSSSGTGSESSASQRSSQQSATTRSRKLVVHNPDHAPDPTKGKGKEKISSLKPFVYTPPPLPSVNGSVYSNSLAPLPAARFGSTPNLTANRYIGGSFGRHHSASPSQLQAPARYSKAEPANMKVIMAHHFQSVDDTANDSSDSDSNKTTSTWQVRPRDSIVSSMRRLPLSPVPSRQRGRYRISRIPADSRPDGHQVLADLPTYFPNHNLDVEVATPVEPEFQPNRSGSVARHRILKSIKTIAAEKISQDMASPVRRRQTRLWDKPTEEIKPPQPI</sequence>
<name>A0A8H5AYT7_9AGAR</name>
<comment type="similarity">
    <text evidence="1">Belongs to the protein kinase superfamily. STE Ser/Thr protein kinase family. MAP kinase kinase kinase subfamily.</text>
</comment>
<dbReference type="GO" id="GO:0004709">
    <property type="term" value="F:MAP kinase kinase kinase activity"/>
    <property type="evidence" value="ECO:0007669"/>
    <property type="project" value="UniProtKB-ARBA"/>
</dbReference>
<protein>
    <recommendedName>
        <fullName evidence="9">Protein kinase domain-containing protein</fullName>
    </recommendedName>
</protein>
<evidence type="ECO:0000313" key="11">
    <source>
        <dbReference type="Proteomes" id="UP000567179"/>
    </source>
</evidence>
<feature type="region of interest" description="Disordered" evidence="8">
    <location>
        <begin position="1"/>
        <end position="68"/>
    </location>
</feature>
<dbReference type="InterPro" id="IPR011009">
    <property type="entry name" value="Kinase-like_dom_sf"/>
</dbReference>
<evidence type="ECO:0000259" key="9">
    <source>
        <dbReference type="PROSITE" id="PS50011"/>
    </source>
</evidence>
<reference evidence="10 11" key="1">
    <citation type="journal article" date="2020" name="ISME J.">
        <title>Uncovering the hidden diversity of litter-decomposition mechanisms in mushroom-forming fungi.</title>
        <authorList>
            <person name="Floudas D."/>
            <person name="Bentzer J."/>
            <person name="Ahren D."/>
            <person name="Johansson T."/>
            <person name="Persson P."/>
            <person name="Tunlid A."/>
        </authorList>
    </citation>
    <scope>NUCLEOTIDE SEQUENCE [LARGE SCALE GENOMIC DNA]</scope>
    <source>
        <strain evidence="10 11">CBS 101986</strain>
    </source>
</reference>
<dbReference type="Proteomes" id="UP000567179">
    <property type="component" value="Unassembled WGS sequence"/>
</dbReference>
<dbReference type="InterPro" id="IPR017441">
    <property type="entry name" value="Protein_kinase_ATP_BS"/>
</dbReference>
<evidence type="ECO:0000256" key="3">
    <source>
        <dbReference type="ARBA" id="ARBA00022741"/>
    </source>
</evidence>
<feature type="compositionally biased region" description="Polar residues" evidence="8">
    <location>
        <begin position="346"/>
        <end position="361"/>
    </location>
</feature>
<dbReference type="PROSITE" id="PS00107">
    <property type="entry name" value="PROTEIN_KINASE_ATP"/>
    <property type="match status" value="1"/>
</dbReference>